<dbReference type="SMART" id="SM00256">
    <property type="entry name" value="FBOX"/>
    <property type="match status" value="1"/>
</dbReference>
<keyword evidence="5" id="KW-1185">Reference proteome</keyword>
<sequence>MGSVFSLNSSRHSNINQYDGSSNEKCKRRRITTYSECTRLIPSLPDEISLQILARVPRIDYPGLKLVSPSWREAISTSEIYNLRKELKTSEEWLFILTRVEDSLSWCALDPVSQKWQKLPPVPHDTIQDAYRKGLGILQKWSLFGSSVKIADAIRGWLGRGDALDKIPFCGCSVAAVNSCLYVLGGLSRGSALRCVWRYDPVLNSWTEVCPMLAARAYCKTGVIDNKLYVVGGVNRCQGRLSPLQSAEVFDPETGQWSEVPNMPFSKAQVMPTAFLADILKPIATGLTTYRGKLYVPQSLYCWPFFVDAGGEIFDPKTNSWAQMPVGMGEGWPAKQAGTKLSAVVDDELYALDLSGSLDSAKLKVYDHQDDSWKVVSGEVPVTHDHNDTESPYLLASFLGKLHVIMKDTNGDIAVLQAATEKPVESCHLNALVDGSSLSETSDATSSLSGSAWNIVASRKNESAELPLEQTVRWDAYTNKLYVAGGISRSQGQISPLQSAEVFDPETGEWSEVPSMPWSKSSVGVAAGWPAKQAVTKLSAAVDDDSYALDLSGSSDSAKLEVYDHQSR</sequence>
<gene>
    <name evidence="4" type="ORF">Cgig2_019499</name>
</gene>
<dbReference type="InterPro" id="IPR036047">
    <property type="entry name" value="F-box-like_dom_sf"/>
</dbReference>
<dbReference type="CDD" id="cd22152">
    <property type="entry name" value="F-box_AtAFR-like"/>
    <property type="match status" value="1"/>
</dbReference>
<proteinExistence type="predicted"/>
<dbReference type="PRINTS" id="PR00501">
    <property type="entry name" value="KELCHREPEAT"/>
</dbReference>
<evidence type="ECO:0000259" key="3">
    <source>
        <dbReference type="PROSITE" id="PS50181"/>
    </source>
</evidence>
<evidence type="ECO:0000256" key="1">
    <source>
        <dbReference type="ARBA" id="ARBA00022441"/>
    </source>
</evidence>
<dbReference type="InterPro" id="IPR006652">
    <property type="entry name" value="Kelch_1"/>
</dbReference>
<dbReference type="AlphaFoldDB" id="A0A9Q1KQZ9"/>
<dbReference type="PROSITE" id="PS50181">
    <property type="entry name" value="FBOX"/>
    <property type="match status" value="1"/>
</dbReference>
<dbReference type="Pfam" id="PF00646">
    <property type="entry name" value="F-box"/>
    <property type="match status" value="1"/>
</dbReference>
<dbReference type="Proteomes" id="UP001153076">
    <property type="component" value="Unassembled WGS sequence"/>
</dbReference>
<evidence type="ECO:0000256" key="2">
    <source>
        <dbReference type="ARBA" id="ARBA00022737"/>
    </source>
</evidence>
<keyword evidence="2" id="KW-0677">Repeat</keyword>
<feature type="domain" description="F-box" evidence="3">
    <location>
        <begin position="38"/>
        <end position="84"/>
    </location>
</feature>
<dbReference type="Pfam" id="PF25210">
    <property type="entry name" value="Kelch_FKB95"/>
    <property type="match status" value="1"/>
</dbReference>
<dbReference type="SMART" id="SM00612">
    <property type="entry name" value="Kelch"/>
    <property type="match status" value="3"/>
</dbReference>
<dbReference type="InterPro" id="IPR001810">
    <property type="entry name" value="F-box_dom"/>
</dbReference>
<dbReference type="EMBL" id="JAKOGI010000038">
    <property type="protein sequence ID" value="KAJ8447505.1"/>
    <property type="molecule type" value="Genomic_DNA"/>
</dbReference>
<dbReference type="SUPFAM" id="SSF117281">
    <property type="entry name" value="Kelch motif"/>
    <property type="match status" value="2"/>
</dbReference>
<dbReference type="Pfam" id="PF01344">
    <property type="entry name" value="Kelch_1"/>
    <property type="match status" value="1"/>
</dbReference>
<accession>A0A9Q1KQZ9</accession>
<dbReference type="InterPro" id="IPR057499">
    <property type="entry name" value="Kelch_FKB95"/>
</dbReference>
<evidence type="ECO:0000313" key="5">
    <source>
        <dbReference type="Proteomes" id="UP001153076"/>
    </source>
</evidence>
<organism evidence="4 5">
    <name type="scientific">Carnegiea gigantea</name>
    <dbReference type="NCBI Taxonomy" id="171969"/>
    <lineage>
        <taxon>Eukaryota</taxon>
        <taxon>Viridiplantae</taxon>
        <taxon>Streptophyta</taxon>
        <taxon>Embryophyta</taxon>
        <taxon>Tracheophyta</taxon>
        <taxon>Spermatophyta</taxon>
        <taxon>Magnoliopsida</taxon>
        <taxon>eudicotyledons</taxon>
        <taxon>Gunneridae</taxon>
        <taxon>Pentapetalae</taxon>
        <taxon>Caryophyllales</taxon>
        <taxon>Cactineae</taxon>
        <taxon>Cactaceae</taxon>
        <taxon>Cactoideae</taxon>
        <taxon>Echinocereeae</taxon>
        <taxon>Carnegiea</taxon>
    </lineage>
</organism>
<reference evidence="4" key="1">
    <citation type="submission" date="2022-04" db="EMBL/GenBank/DDBJ databases">
        <title>Carnegiea gigantea Genome sequencing and assembly v2.</title>
        <authorList>
            <person name="Copetti D."/>
            <person name="Sanderson M.J."/>
            <person name="Burquez A."/>
            <person name="Wojciechowski M.F."/>
        </authorList>
    </citation>
    <scope>NUCLEOTIDE SEQUENCE</scope>
    <source>
        <strain evidence="4">SGP5-SGP5p</strain>
        <tissue evidence="4">Aerial part</tissue>
    </source>
</reference>
<keyword evidence="1" id="KW-0880">Kelch repeat</keyword>
<name>A0A9Q1KQZ9_9CARY</name>
<dbReference type="OrthoDB" id="45365at2759"/>
<dbReference type="InterPro" id="IPR015915">
    <property type="entry name" value="Kelch-typ_b-propeller"/>
</dbReference>
<dbReference type="PANTHER" id="PTHR46344">
    <property type="entry name" value="OS02G0202900 PROTEIN"/>
    <property type="match status" value="1"/>
</dbReference>
<protein>
    <recommendedName>
        <fullName evidence="3">F-box domain-containing protein</fullName>
    </recommendedName>
</protein>
<dbReference type="Gene3D" id="2.120.10.80">
    <property type="entry name" value="Kelch-type beta propeller"/>
    <property type="match status" value="2"/>
</dbReference>
<dbReference type="PANTHER" id="PTHR46344:SF27">
    <property type="entry name" value="KELCH REPEAT SUPERFAMILY PROTEIN"/>
    <property type="match status" value="1"/>
</dbReference>
<comment type="caution">
    <text evidence="4">The sequence shown here is derived from an EMBL/GenBank/DDBJ whole genome shotgun (WGS) entry which is preliminary data.</text>
</comment>
<evidence type="ECO:0000313" key="4">
    <source>
        <dbReference type="EMBL" id="KAJ8447505.1"/>
    </source>
</evidence>
<dbReference type="SUPFAM" id="SSF81383">
    <property type="entry name" value="F-box domain"/>
    <property type="match status" value="1"/>
</dbReference>